<gene>
    <name evidence="7" type="ORF">CB5_LOCUS23830</name>
</gene>
<dbReference type="EMBL" id="LR862135">
    <property type="protein sequence ID" value="CAD1840619.1"/>
    <property type="molecule type" value="Genomic_DNA"/>
</dbReference>
<keyword evidence="2" id="KW-0378">Hydrolase</keyword>
<evidence type="ECO:0000256" key="3">
    <source>
        <dbReference type="ARBA" id="ARBA00023295"/>
    </source>
</evidence>
<feature type="signal peptide" evidence="6">
    <location>
        <begin position="1"/>
        <end position="22"/>
    </location>
</feature>
<dbReference type="InterPro" id="IPR044965">
    <property type="entry name" value="Glyco_hydro_17_plant"/>
</dbReference>
<dbReference type="GO" id="GO:0005975">
    <property type="term" value="P:carbohydrate metabolic process"/>
    <property type="evidence" value="ECO:0007669"/>
    <property type="project" value="InterPro"/>
</dbReference>
<dbReference type="GO" id="GO:0004553">
    <property type="term" value="F:hydrolase activity, hydrolyzing O-glycosyl compounds"/>
    <property type="evidence" value="ECO:0007669"/>
    <property type="project" value="InterPro"/>
</dbReference>
<name>A0A6V7QBN9_ANACO</name>
<feature type="chain" id="PRO_5027990249" description="Glucan endo-1,3-beta-glucosidase 11" evidence="6">
    <location>
        <begin position="23"/>
        <end position="409"/>
    </location>
</feature>
<dbReference type="PANTHER" id="PTHR32227">
    <property type="entry name" value="GLUCAN ENDO-1,3-BETA-GLUCOSIDASE BG1-RELATED-RELATED"/>
    <property type="match status" value="1"/>
</dbReference>
<evidence type="ECO:0000256" key="2">
    <source>
        <dbReference type="ARBA" id="ARBA00022801"/>
    </source>
</evidence>
<evidence type="ECO:0000256" key="6">
    <source>
        <dbReference type="SAM" id="SignalP"/>
    </source>
</evidence>
<reference evidence="7" key="1">
    <citation type="submission" date="2020-07" db="EMBL/GenBank/DDBJ databases">
        <authorList>
            <person name="Lin J."/>
        </authorList>
    </citation>
    <scope>NUCLEOTIDE SEQUENCE</scope>
</reference>
<keyword evidence="6" id="KW-0732">Signal</keyword>
<dbReference type="Pfam" id="PF00332">
    <property type="entry name" value="Glyco_hydro_17"/>
    <property type="match status" value="2"/>
</dbReference>
<protein>
    <recommendedName>
        <fullName evidence="8">Glucan endo-1,3-beta-glucosidase 11</fullName>
    </recommendedName>
</protein>
<evidence type="ECO:0000256" key="5">
    <source>
        <dbReference type="SAM" id="MobiDB-lite"/>
    </source>
</evidence>
<accession>A0A6V7QBN9</accession>
<comment type="similarity">
    <text evidence="1 4">Belongs to the glycosyl hydrolase 17 family.</text>
</comment>
<feature type="compositionally biased region" description="Basic and acidic residues" evidence="5">
    <location>
        <begin position="245"/>
        <end position="254"/>
    </location>
</feature>
<dbReference type="AlphaFoldDB" id="A0A6V7QBN9"/>
<organism evidence="7">
    <name type="scientific">Ananas comosus var. bracteatus</name>
    <name type="common">red pineapple</name>
    <dbReference type="NCBI Taxonomy" id="296719"/>
    <lineage>
        <taxon>Eukaryota</taxon>
        <taxon>Viridiplantae</taxon>
        <taxon>Streptophyta</taxon>
        <taxon>Embryophyta</taxon>
        <taxon>Tracheophyta</taxon>
        <taxon>Spermatophyta</taxon>
        <taxon>Magnoliopsida</taxon>
        <taxon>Liliopsida</taxon>
        <taxon>Poales</taxon>
        <taxon>Bromeliaceae</taxon>
        <taxon>Bromelioideae</taxon>
        <taxon>Ananas</taxon>
    </lineage>
</organism>
<proteinExistence type="inferred from homology"/>
<evidence type="ECO:0008006" key="8">
    <source>
        <dbReference type="Google" id="ProtNLM"/>
    </source>
</evidence>
<sequence length="409" mass="41919">MEAGLALALVVLVLLLQAGANSSSPIGINYGQVGDDLPSPASVVPLLRSLGAARVRLYDADPSVLSALAGTCVELAVGLPDSLVPRLREPGAAAAWVRSALLPHVPAANVSLVTVGNEVLSGNDSALARALVPAMDALRAALDAAGLGGRVAVTTAHSLAVLASSFPPSSAAFRRELLPFVGPLLDFHARTRSPFLVNAYPYFAYKADPERSTSTTRSSGPTGGGGPRHGPALREHAARAGGRRARGDRARGEGGRGGGGGGVGDGVAVGGDEGEAGATPENAARYNGNLMRMVAEGRGTPAAPGRPLRAYVFALFNENLKPGPASERHYGLFNPDGTPAYDLDLALALRPSRNSTGAAAGWAESPLGPSSSSSTGYYTISSAMKERSCWKERMWALLATVVGLLLEFA</sequence>
<evidence type="ECO:0000256" key="1">
    <source>
        <dbReference type="ARBA" id="ARBA00008773"/>
    </source>
</evidence>
<dbReference type="InterPro" id="IPR017853">
    <property type="entry name" value="GH"/>
</dbReference>
<dbReference type="InterPro" id="IPR000490">
    <property type="entry name" value="Glyco_hydro_17"/>
</dbReference>
<dbReference type="SUPFAM" id="SSF51445">
    <property type="entry name" value="(Trans)glycosidases"/>
    <property type="match status" value="1"/>
</dbReference>
<evidence type="ECO:0000313" key="7">
    <source>
        <dbReference type="EMBL" id="CAD1840619.1"/>
    </source>
</evidence>
<dbReference type="Gene3D" id="3.20.20.80">
    <property type="entry name" value="Glycosidases"/>
    <property type="match status" value="2"/>
</dbReference>
<keyword evidence="3" id="KW-0326">Glycosidase</keyword>
<feature type="compositionally biased region" description="Gly residues" evidence="5">
    <location>
        <begin position="255"/>
        <end position="271"/>
    </location>
</feature>
<feature type="region of interest" description="Disordered" evidence="5">
    <location>
        <begin position="209"/>
        <end position="282"/>
    </location>
</feature>
<evidence type="ECO:0000256" key="4">
    <source>
        <dbReference type="RuleBase" id="RU004335"/>
    </source>
</evidence>